<dbReference type="EMBL" id="CP003251">
    <property type="protein sequence ID" value="AFV77485.1"/>
    <property type="molecule type" value="Genomic_DNA"/>
</dbReference>
<dbReference type="HOGENOM" id="CLU_1250144_0_0_0"/>
<keyword evidence="3" id="KW-0614">Plasmid</keyword>
<dbReference type="GO" id="GO:0080120">
    <property type="term" value="P:CAAX-box protein maturation"/>
    <property type="evidence" value="ECO:0007669"/>
    <property type="project" value="UniProtKB-ARBA"/>
</dbReference>
<feature type="transmembrane region" description="Helical" evidence="1">
    <location>
        <begin position="119"/>
        <end position="135"/>
    </location>
</feature>
<sequence>MQVKAKVGGALVAPLIFLFLGPLFSFFAFLLHPLDSFLIDTGLWLIVAFSGLFYLKYRARLTFIEAEKGFFTRGLLFSPVFRLAVILLFGHLLFVFLLALKLPYWPPSRFWYVLDSGEHLSLFITLFFWLSRAYIEEFLFRYVPYQLAGSKGLLFSGVSFVFVHLVNPWTGVQLEPELILLYTVITLFLIGSFLFLRSLSMTSLVHALINMGFFPISLNYT</sequence>
<dbReference type="KEGG" id="tos:Theos_2511"/>
<accession>K7R2E3</accession>
<keyword evidence="4" id="KW-1185">Reference proteome</keyword>
<keyword evidence="1" id="KW-1133">Transmembrane helix</keyword>
<dbReference type="RefSeq" id="WP_015065468.1">
    <property type="nucleotide sequence ID" value="NC_019388.1"/>
</dbReference>
<dbReference type="InterPro" id="IPR003675">
    <property type="entry name" value="Rce1/LyrA-like_dom"/>
</dbReference>
<protein>
    <recommendedName>
        <fullName evidence="2">CAAX prenyl protease 2/Lysostaphin resistance protein A-like domain-containing protein</fullName>
    </recommendedName>
</protein>
<feature type="domain" description="CAAX prenyl protease 2/Lysostaphin resistance protein A-like" evidence="2">
    <location>
        <begin position="121"/>
        <end position="211"/>
    </location>
</feature>
<name>K7R2E3_THEOS</name>
<keyword evidence="1" id="KW-0812">Transmembrane</keyword>
<feature type="transmembrane region" description="Helical" evidence="1">
    <location>
        <begin position="7"/>
        <end position="31"/>
    </location>
</feature>
<evidence type="ECO:0000256" key="1">
    <source>
        <dbReference type="SAM" id="Phobius"/>
    </source>
</evidence>
<dbReference type="AlphaFoldDB" id="K7R2E3"/>
<dbReference type="OrthoDB" id="9876607at2"/>
<dbReference type="GO" id="GO:0004175">
    <property type="term" value="F:endopeptidase activity"/>
    <property type="evidence" value="ECO:0007669"/>
    <property type="project" value="UniProtKB-ARBA"/>
</dbReference>
<dbReference type="Pfam" id="PF02517">
    <property type="entry name" value="Rce1-like"/>
    <property type="match status" value="1"/>
</dbReference>
<reference evidence="3 4" key="1">
    <citation type="journal article" date="2013" name="Genome Announc.">
        <title>Whole Genome Sequencing of Thermus oshimai JL-2 and Thermus thermophilus JL-18, Incomplete Denitrifiers from the United States Great Basin.</title>
        <authorList>
            <person name="Murugapiran S.K."/>
            <person name="Huntemann M."/>
            <person name="Wei C.L."/>
            <person name="Han J."/>
            <person name="Detter J.C."/>
            <person name="Han C.S."/>
            <person name="Erkkila T.H."/>
            <person name="Teshima H."/>
            <person name="Chen A."/>
            <person name="Kyrpides N."/>
            <person name="Mavrommatis K."/>
            <person name="Markowitz V."/>
            <person name="Szeto E."/>
            <person name="Ivanova N."/>
            <person name="Pagani I."/>
            <person name="Lam J."/>
            <person name="McDonald A.I."/>
            <person name="Dodsworth J.A."/>
            <person name="Pati A."/>
            <person name="Goodwin L."/>
            <person name="Peters L."/>
            <person name="Pitluck S."/>
            <person name="Woyke T."/>
            <person name="Hedlund B.P."/>
        </authorList>
    </citation>
    <scope>NUCLEOTIDE SEQUENCE</scope>
    <source>
        <strain evidence="3 4">JL-2</strain>
        <plasmid evidence="3">pTHEOS02</plasmid>
    </source>
</reference>
<feature type="transmembrane region" description="Helical" evidence="1">
    <location>
        <begin position="178"/>
        <end position="196"/>
    </location>
</feature>
<dbReference type="Proteomes" id="UP000000211">
    <property type="component" value="Plasmid pTHEOS02"/>
</dbReference>
<proteinExistence type="predicted"/>
<evidence type="ECO:0000259" key="2">
    <source>
        <dbReference type="Pfam" id="PF02517"/>
    </source>
</evidence>
<feature type="transmembrane region" description="Helical" evidence="1">
    <location>
        <begin position="37"/>
        <end position="55"/>
    </location>
</feature>
<gene>
    <name evidence="3" type="ORF">Theos_2511</name>
</gene>
<feature type="transmembrane region" description="Helical" evidence="1">
    <location>
        <begin position="75"/>
        <end position="99"/>
    </location>
</feature>
<evidence type="ECO:0000313" key="3">
    <source>
        <dbReference type="EMBL" id="AFV77485.1"/>
    </source>
</evidence>
<evidence type="ECO:0000313" key="4">
    <source>
        <dbReference type="Proteomes" id="UP000000211"/>
    </source>
</evidence>
<geneLocation type="plasmid" evidence="3 4">
    <name>pTHEOS02</name>
</geneLocation>
<organism evidence="3 4">
    <name type="scientific">Thermus oshimai JL-2</name>
    <dbReference type="NCBI Taxonomy" id="751945"/>
    <lineage>
        <taxon>Bacteria</taxon>
        <taxon>Thermotogati</taxon>
        <taxon>Deinococcota</taxon>
        <taxon>Deinococci</taxon>
        <taxon>Thermales</taxon>
        <taxon>Thermaceae</taxon>
        <taxon>Thermus</taxon>
    </lineage>
</organism>
<keyword evidence="1" id="KW-0472">Membrane</keyword>
<feature type="transmembrane region" description="Helical" evidence="1">
    <location>
        <begin position="147"/>
        <end position="166"/>
    </location>
</feature>